<gene>
    <name evidence="1" type="ORF">EVOR1521_LOCUS11258</name>
</gene>
<evidence type="ECO:0008006" key="3">
    <source>
        <dbReference type="Google" id="ProtNLM"/>
    </source>
</evidence>
<accession>A0AA36MYG3</accession>
<name>A0AA36MYG3_9DINO</name>
<comment type="caution">
    <text evidence="1">The sequence shown here is derived from an EMBL/GenBank/DDBJ whole genome shotgun (WGS) entry which is preliminary data.</text>
</comment>
<dbReference type="Proteomes" id="UP001178507">
    <property type="component" value="Unassembled WGS sequence"/>
</dbReference>
<organism evidence="1 2">
    <name type="scientific">Effrenium voratum</name>
    <dbReference type="NCBI Taxonomy" id="2562239"/>
    <lineage>
        <taxon>Eukaryota</taxon>
        <taxon>Sar</taxon>
        <taxon>Alveolata</taxon>
        <taxon>Dinophyceae</taxon>
        <taxon>Suessiales</taxon>
        <taxon>Symbiodiniaceae</taxon>
        <taxon>Effrenium</taxon>
    </lineage>
</organism>
<dbReference type="Gene3D" id="3.40.50.1110">
    <property type="entry name" value="SGNH hydrolase"/>
    <property type="match status" value="1"/>
</dbReference>
<evidence type="ECO:0000313" key="2">
    <source>
        <dbReference type="Proteomes" id="UP001178507"/>
    </source>
</evidence>
<evidence type="ECO:0000313" key="1">
    <source>
        <dbReference type="EMBL" id="CAJ1384376.1"/>
    </source>
</evidence>
<dbReference type="EMBL" id="CAUJNA010001112">
    <property type="protein sequence ID" value="CAJ1384376.1"/>
    <property type="molecule type" value="Genomic_DNA"/>
</dbReference>
<sequence>MNVAMLQRLLRCGSAEVVLVLGGTNDVLGLGHTEDWKQASLAATLANLRAMHELAAARGALVGVLALPVFQNAVGCCALREMLNAKLAAMQASYSRAVAAMLAREIWKARARRSSRMLEKHQCPDSGRHLYDGLHFGSEGYFHFARLLAEALRGSDALAL</sequence>
<keyword evidence="2" id="KW-1185">Reference proteome</keyword>
<dbReference type="AlphaFoldDB" id="A0AA36MYG3"/>
<proteinExistence type="predicted"/>
<reference evidence="1" key="1">
    <citation type="submission" date="2023-08" db="EMBL/GenBank/DDBJ databases">
        <authorList>
            <person name="Chen Y."/>
            <person name="Shah S."/>
            <person name="Dougan E. K."/>
            <person name="Thang M."/>
            <person name="Chan C."/>
        </authorList>
    </citation>
    <scope>NUCLEOTIDE SEQUENCE</scope>
</reference>
<dbReference type="InterPro" id="IPR036514">
    <property type="entry name" value="SGNH_hydro_sf"/>
</dbReference>
<protein>
    <recommendedName>
        <fullName evidence="3">SGNH hydrolase-type esterase domain-containing protein</fullName>
    </recommendedName>
</protein>
<dbReference type="SUPFAM" id="SSF52266">
    <property type="entry name" value="SGNH hydrolase"/>
    <property type="match status" value="1"/>
</dbReference>